<dbReference type="Proteomes" id="UP001497744">
    <property type="component" value="Unassembled WGS sequence"/>
</dbReference>
<accession>A0AAV4LR16</accession>
<protein>
    <submittedName>
        <fullName evidence="4">RNA polymerase II subunit B1 CTD phosphatase RPAP2, putative</fullName>
    </submittedName>
</protein>
<comment type="caution">
    <text evidence="4">The sequence shown here is derived from an EMBL/GenBank/DDBJ whole genome shotgun (WGS) entry which is preliminary data.</text>
</comment>
<evidence type="ECO:0000313" key="4">
    <source>
        <dbReference type="EMBL" id="GIX62423.1"/>
    </source>
</evidence>
<dbReference type="AlphaFoldDB" id="A0AAV4LR16"/>
<keyword evidence="5" id="KW-1185">Reference proteome</keyword>
<dbReference type="RefSeq" id="XP_067714492.1">
    <property type="nucleotide sequence ID" value="XM_067858391.1"/>
</dbReference>
<dbReference type="InterPro" id="IPR038534">
    <property type="entry name" value="Rtr1/RPAP2_sf"/>
</dbReference>
<dbReference type="EMBL" id="BPLF01000002">
    <property type="protein sequence ID" value="GIX62423.1"/>
    <property type="molecule type" value="Genomic_DNA"/>
</dbReference>
<reference evidence="4 5" key="1">
    <citation type="submission" date="2021-06" db="EMBL/GenBank/DDBJ databases">
        <title>Genome sequence of Babesia caballi.</title>
        <authorList>
            <person name="Yamagishi J."/>
            <person name="Kidaka T."/>
            <person name="Ochi A."/>
        </authorList>
    </citation>
    <scope>NUCLEOTIDE SEQUENCE [LARGE SCALE GENOMIC DNA]</scope>
    <source>
        <strain evidence="4">USDA-D6B2</strain>
    </source>
</reference>
<evidence type="ECO:0000256" key="1">
    <source>
        <dbReference type="PROSITE-ProRule" id="PRU00812"/>
    </source>
</evidence>
<gene>
    <name evidence="4" type="ORF">BcabD6B2_18580</name>
</gene>
<dbReference type="GeneID" id="94193904"/>
<evidence type="ECO:0000256" key="2">
    <source>
        <dbReference type="SAM" id="MobiDB-lite"/>
    </source>
</evidence>
<dbReference type="InterPro" id="IPR007308">
    <property type="entry name" value="Rtr1/RPAP2_dom"/>
</dbReference>
<proteinExistence type="inferred from homology"/>
<comment type="similarity">
    <text evidence="1">Belongs to the RPAP2 family.</text>
</comment>
<feature type="region of interest" description="Disordered" evidence="2">
    <location>
        <begin position="277"/>
        <end position="296"/>
    </location>
</feature>
<dbReference type="Pfam" id="PF04181">
    <property type="entry name" value="RPAP2_Rtr1"/>
    <property type="match status" value="1"/>
</dbReference>
<dbReference type="PROSITE" id="PS51479">
    <property type="entry name" value="ZF_RTR1"/>
    <property type="match status" value="1"/>
</dbReference>
<feature type="domain" description="RTR1-type" evidence="3">
    <location>
        <begin position="83"/>
        <end position="171"/>
    </location>
</feature>
<sequence length="467" mass="50995">MSGESGARPPEPPLGAVAGRISPDRVAAQLRSLALHRSPERPSNTRLFQRFLELLNAQCSGGARFHCVAAGPCCAPCAVLRRHVETYVDVAALEEIQQARKQDGLCGYLYCNRRLRGRAFPGRGASTYKIDLAARRVYRRQVYESFCSAECIERNAGVEASAAASPMEVGVITPRAVRISSPKSLQALLSGLRRLEPCMGAPAVESPPRAPWEPQLPHGRAVSLLDDMCVMFNYQALSDVRRVRFAVPEDSSARSSLGDTEAGVSLTEHPAQVAPDGSEMLQQAAPPPTPAVRRFSSGSLTEGAESDYASFYDPAEAERPRPSLLKCLNLFSILWYTLSTCVTMRTCEFLRSGAASGCTLQPKTRQWYEELLRHVPEDLAPLVSGPLESLIATFRIGNNTPTLNEELYRVLAHVLVHVLLRNGEVVLAAAAPDEHLRRVEDYLVGTCRLDVDSLSILNELLTDCEGA</sequence>
<organism evidence="4 5">
    <name type="scientific">Babesia caballi</name>
    <dbReference type="NCBI Taxonomy" id="5871"/>
    <lineage>
        <taxon>Eukaryota</taxon>
        <taxon>Sar</taxon>
        <taxon>Alveolata</taxon>
        <taxon>Apicomplexa</taxon>
        <taxon>Aconoidasida</taxon>
        <taxon>Piroplasmida</taxon>
        <taxon>Babesiidae</taxon>
        <taxon>Babesia</taxon>
    </lineage>
</organism>
<dbReference type="Gene3D" id="1.25.40.820">
    <property type="match status" value="1"/>
</dbReference>
<name>A0AAV4LR16_BABCB</name>
<evidence type="ECO:0000313" key="5">
    <source>
        <dbReference type="Proteomes" id="UP001497744"/>
    </source>
</evidence>
<evidence type="ECO:0000259" key="3">
    <source>
        <dbReference type="PROSITE" id="PS51479"/>
    </source>
</evidence>